<dbReference type="PROSITE" id="PS50297">
    <property type="entry name" value="ANK_REP_REGION"/>
    <property type="match status" value="3"/>
</dbReference>
<evidence type="ECO:0000256" key="1">
    <source>
        <dbReference type="ARBA" id="ARBA00022737"/>
    </source>
</evidence>
<dbReference type="VEuPathDB" id="FungiDB:TRIVIDRAFT_223137"/>
<keyword evidence="6" id="KW-1185">Reference proteome</keyword>
<dbReference type="OrthoDB" id="4772757at2759"/>
<dbReference type="Gene3D" id="3.40.50.300">
    <property type="entry name" value="P-loop containing nucleotide triphosphate hydrolases"/>
    <property type="match status" value="1"/>
</dbReference>
<dbReference type="STRING" id="413071.G9MW74"/>
<dbReference type="GeneID" id="25791741"/>
<dbReference type="HOGENOM" id="CLU_252196_0_0_1"/>
<name>G9MW74_HYPVG</name>
<proteinExistence type="predicted"/>
<dbReference type="SUPFAM" id="SSF52540">
    <property type="entry name" value="P-loop containing nucleoside triphosphate hydrolases"/>
    <property type="match status" value="1"/>
</dbReference>
<dbReference type="EMBL" id="ABDF02000072">
    <property type="protein sequence ID" value="EHK21377.1"/>
    <property type="molecule type" value="Genomic_DNA"/>
</dbReference>
<dbReference type="Pfam" id="PF00023">
    <property type="entry name" value="Ank"/>
    <property type="match status" value="2"/>
</dbReference>
<evidence type="ECO:0000313" key="5">
    <source>
        <dbReference type="EMBL" id="EHK21377.1"/>
    </source>
</evidence>
<feature type="repeat" description="ANK" evidence="2">
    <location>
        <begin position="621"/>
        <end position="653"/>
    </location>
</feature>
<dbReference type="InterPro" id="IPR002110">
    <property type="entry name" value="Ankyrin_rpt"/>
</dbReference>
<feature type="repeat" description="ANK" evidence="2">
    <location>
        <begin position="588"/>
        <end position="620"/>
    </location>
</feature>
<organism evidence="5 6">
    <name type="scientific">Hypocrea virens (strain Gv29-8 / FGSC 10586)</name>
    <name type="common">Gliocladium virens</name>
    <name type="synonym">Trichoderma virens</name>
    <dbReference type="NCBI Taxonomy" id="413071"/>
    <lineage>
        <taxon>Eukaryota</taxon>
        <taxon>Fungi</taxon>
        <taxon>Dikarya</taxon>
        <taxon>Ascomycota</taxon>
        <taxon>Pezizomycotina</taxon>
        <taxon>Sordariomycetes</taxon>
        <taxon>Hypocreomycetidae</taxon>
        <taxon>Hypocreales</taxon>
        <taxon>Hypocreaceae</taxon>
        <taxon>Trichoderma</taxon>
    </lineage>
</organism>
<keyword evidence="1" id="KW-0677">Repeat</keyword>
<feature type="repeat" description="ANK" evidence="2">
    <location>
        <begin position="714"/>
        <end position="738"/>
    </location>
</feature>
<dbReference type="eggNOG" id="KOG4177">
    <property type="taxonomic scope" value="Eukaryota"/>
</dbReference>
<dbReference type="Pfam" id="PF12796">
    <property type="entry name" value="Ank_2"/>
    <property type="match status" value="2"/>
</dbReference>
<evidence type="ECO:0000313" key="6">
    <source>
        <dbReference type="Proteomes" id="UP000007115"/>
    </source>
</evidence>
<dbReference type="PRINTS" id="PR01415">
    <property type="entry name" value="ANKYRIN"/>
</dbReference>
<feature type="compositionally biased region" description="Polar residues" evidence="3">
    <location>
        <begin position="995"/>
        <end position="1007"/>
    </location>
</feature>
<feature type="compositionally biased region" description="Low complexity" evidence="3">
    <location>
        <begin position="971"/>
        <end position="985"/>
    </location>
</feature>
<dbReference type="Proteomes" id="UP000007115">
    <property type="component" value="Unassembled WGS sequence"/>
</dbReference>
<protein>
    <submittedName>
        <fullName evidence="5">Ankyrin repeat protein</fullName>
    </submittedName>
</protein>
<dbReference type="InterPro" id="IPR056884">
    <property type="entry name" value="NPHP3-like_N"/>
</dbReference>
<evidence type="ECO:0000259" key="4">
    <source>
        <dbReference type="Pfam" id="PF24883"/>
    </source>
</evidence>
<evidence type="ECO:0000256" key="3">
    <source>
        <dbReference type="SAM" id="MobiDB-lite"/>
    </source>
</evidence>
<comment type="caution">
    <text evidence="5">The sequence shown here is derived from an EMBL/GenBank/DDBJ whole genome shotgun (WGS) entry which is preliminary data.</text>
</comment>
<dbReference type="Pfam" id="PF24883">
    <property type="entry name" value="NPHP3_N"/>
    <property type="match status" value="1"/>
</dbReference>
<dbReference type="PANTHER" id="PTHR10039:SF15">
    <property type="entry name" value="NACHT DOMAIN-CONTAINING PROTEIN"/>
    <property type="match status" value="1"/>
</dbReference>
<gene>
    <name evidence="5" type="ORF">TRIVIDRAFT_223137</name>
</gene>
<dbReference type="PANTHER" id="PTHR10039">
    <property type="entry name" value="AMELOGENIN"/>
    <property type="match status" value="1"/>
</dbReference>
<dbReference type="Gene3D" id="1.25.40.20">
    <property type="entry name" value="Ankyrin repeat-containing domain"/>
    <property type="match status" value="2"/>
</dbReference>
<feature type="region of interest" description="Disordered" evidence="3">
    <location>
        <begin position="967"/>
        <end position="1007"/>
    </location>
</feature>
<dbReference type="InterPro" id="IPR036770">
    <property type="entry name" value="Ankyrin_rpt-contain_sf"/>
</dbReference>
<dbReference type="SUPFAM" id="SSF48403">
    <property type="entry name" value="Ankyrin repeat"/>
    <property type="match status" value="1"/>
</dbReference>
<dbReference type="RefSeq" id="XP_013955570.1">
    <property type="nucleotide sequence ID" value="XM_014100095.1"/>
</dbReference>
<dbReference type="PROSITE" id="PS50088">
    <property type="entry name" value="ANK_REPEAT"/>
    <property type="match status" value="3"/>
</dbReference>
<dbReference type="InParanoid" id="G9MW74"/>
<accession>G9MW74</accession>
<dbReference type="SMART" id="SM00248">
    <property type="entry name" value="ANK"/>
    <property type="match status" value="6"/>
</dbReference>
<sequence>MSSHYSISNSNIGDNARVRVGDDVFIQQSDNSPQALAKNNHNNIRKLRTPGTCEWLLKKPDFKTFINSETDSILWIHGAAGCGKSKLIDHIGNNSNAKNFHLLFFYVDYQQKENQPYYAMLETFIQQAQGNEKGSRPQNQKDDTNENKLFRILNEDQKHVCIVIDAVDQLPEIAQSKLIGKLNTIFQERKNNRRKRHLAIIISSRNRDGCKELQNHNLFEIQVNRDDNSDDIRKYLENELPLNRFKNNPKLRDQVLNDIANKSNGLFLWAKLKTETLPKMVLEKTAEEFLKQNIKALKMDQVYKEYAVAFEALSGEKNRVALRTMAFLSNSAGSMPKNLLLEALNVATCIEEEAENSTGIKNSNDDLYGIVQICNHLIEIDEKQGVFRFCHASAFEFFREHDQTQAHKLITQVCLAYLCSRDISHGYDRDAKWYNGRLEPIIQKHPFLEFASCNWANSYKESAFKYKEENKSDRVVELLRRLLGKKKKNFLLSFQIYMLSLRDDIPGGISHEHIISCLGLDDLLDFLKDENMLDLQKVDEEGLSAIHWAIRKGVKQKTAAGHSANSDVCNVIAKLIEYGGKVDASDKEGRTPLHYAARYGLSEVVKLLKVKKANLNITDKKGQTALIAACKEHHEEVIAMLVKYGADFKPQSSYGTALQILCLVGCCKCVDLIFRQYEAKDRFRKLYPHGASSAIAKLFLSRYYMAYFGEGKGTFGTSLHAAAFHGREDVVELLLNTGKVYVGATHHIYGSVLTAAAAGCNVITKKEPYEKIFGLLIAHGVDVNDETGTKGPALRAAALNGHIDLVQLLLDNGAKDCSNKSARETAYQAARKGGHTDVMRLLQERGFDTTAEGSSEDTSSGTSHLRQEFYMAVFTIADPGNFEKLFQEAETRMCDEIAKDELSARFSMMLRLTKEIFIETVKLATSKTHRGELQTTKRHILAEAWEECASLLCLLRRGPRRDRLRTAVGCQSTSSQVTPGSSSSVDGLNGYPAPSESQNPNEEPTSKISFLRKKKPLFITDNYDFTRPLDLMTRAGIAVLQKAIEVNNIEAKNAIAYTWVDVMNNLMTSNTDGESLLKTVLNSRIVEFKASVVDELRVVDPSLGDNKKLSKAQALCCVAVEMLLVTFRNREFERLSFILSKLYNSAANELEDLGERGHQAVRDLLQVIVKDFSDVLYSGDQFEVRVCANAGLEVLRQAALSPKKNLMNAYADQWVRQWSLVIEKNMGYVIRDIIQDRWQEYKISLEEEKYDQVLSLAITSLSLIRAAFEQELNEVIEAFMPTVETAFEQTMESFQSSTEGLRQVPPQVLEREFSEDRRHIYETLVEVAFRLFSMAWSKGPNRLDSLAKTIMLGIQGMSTEARGKLKEVIISHFTAAENGTHIIRREIALTVNYFLAVARNSKATQFSSWITEIIEEHKERLGFEGRIIKETQVNL</sequence>
<dbReference type="InterPro" id="IPR027417">
    <property type="entry name" value="P-loop_NTPase"/>
</dbReference>
<dbReference type="OMA" id="WAIRNDI"/>
<keyword evidence="2" id="KW-0040">ANK repeat</keyword>
<evidence type="ECO:0000256" key="2">
    <source>
        <dbReference type="PROSITE-ProRule" id="PRU00023"/>
    </source>
</evidence>
<reference evidence="5 6" key="1">
    <citation type="journal article" date="2011" name="Genome Biol.">
        <title>Comparative genome sequence analysis underscores mycoparasitism as the ancestral life style of Trichoderma.</title>
        <authorList>
            <person name="Kubicek C.P."/>
            <person name="Herrera-Estrella A."/>
            <person name="Seidl-Seiboth V."/>
            <person name="Martinez D.A."/>
            <person name="Druzhinina I.S."/>
            <person name="Thon M."/>
            <person name="Zeilinger S."/>
            <person name="Casas-Flores S."/>
            <person name="Horwitz B.A."/>
            <person name="Mukherjee P.K."/>
            <person name="Mukherjee M."/>
            <person name="Kredics L."/>
            <person name="Alcaraz L.D."/>
            <person name="Aerts A."/>
            <person name="Antal Z."/>
            <person name="Atanasova L."/>
            <person name="Cervantes-Badillo M.G."/>
            <person name="Challacombe J."/>
            <person name="Chertkov O."/>
            <person name="McCluskey K."/>
            <person name="Coulpier F."/>
            <person name="Deshpande N."/>
            <person name="von Doehren H."/>
            <person name="Ebbole D.J."/>
            <person name="Esquivel-Naranjo E.U."/>
            <person name="Fekete E."/>
            <person name="Flipphi M."/>
            <person name="Glaser F."/>
            <person name="Gomez-Rodriguez E.Y."/>
            <person name="Gruber S."/>
            <person name="Han C."/>
            <person name="Henrissat B."/>
            <person name="Hermosa R."/>
            <person name="Hernandez-Onate M."/>
            <person name="Karaffa L."/>
            <person name="Kosti I."/>
            <person name="Le Crom S."/>
            <person name="Lindquist E."/>
            <person name="Lucas S."/>
            <person name="Luebeck M."/>
            <person name="Luebeck P.S."/>
            <person name="Margeot A."/>
            <person name="Metz B."/>
            <person name="Misra M."/>
            <person name="Nevalainen H."/>
            <person name="Omann M."/>
            <person name="Packer N."/>
            <person name="Perrone G."/>
            <person name="Uresti-Rivera E.E."/>
            <person name="Salamov A."/>
            <person name="Schmoll M."/>
            <person name="Seiboth B."/>
            <person name="Shapiro H."/>
            <person name="Sukno S."/>
            <person name="Tamayo-Ramos J.A."/>
            <person name="Tisch D."/>
            <person name="Wiest A."/>
            <person name="Wilkinson H.H."/>
            <person name="Zhang M."/>
            <person name="Coutinho P.M."/>
            <person name="Kenerley C.M."/>
            <person name="Monte E."/>
            <person name="Baker S.E."/>
            <person name="Grigoriev I.V."/>
        </authorList>
    </citation>
    <scope>NUCLEOTIDE SEQUENCE [LARGE SCALE GENOMIC DNA]</scope>
    <source>
        <strain evidence="6">Gv29-8 / FGSC 10586</strain>
    </source>
</reference>
<feature type="domain" description="Nephrocystin 3-like N-terminal" evidence="4">
    <location>
        <begin position="51"/>
        <end position="205"/>
    </location>
</feature>